<organism evidence="1 2">
    <name type="scientific">Ixodes persulcatus</name>
    <name type="common">Taiga tick</name>
    <dbReference type="NCBI Taxonomy" id="34615"/>
    <lineage>
        <taxon>Eukaryota</taxon>
        <taxon>Metazoa</taxon>
        <taxon>Ecdysozoa</taxon>
        <taxon>Arthropoda</taxon>
        <taxon>Chelicerata</taxon>
        <taxon>Arachnida</taxon>
        <taxon>Acari</taxon>
        <taxon>Parasitiformes</taxon>
        <taxon>Ixodida</taxon>
        <taxon>Ixodoidea</taxon>
        <taxon>Ixodidae</taxon>
        <taxon>Ixodinae</taxon>
        <taxon>Ixodes</taxon>
    </lineage>
</organism>
<proteinExistence type="predicted"/>
<comment type="caution">
    <text evidence="1">The sequence shown here is derived from an EMBL/GenBank/DDBJ whole genome shotgun (WGS) entry which is preliminary data.</text>
</comment>
<keyword evidence="2" id="KW-1185">Reference proteome</keyword>
<protein>
    <submittedName>
        <fullName evidence="1">Uncharacterized protein</fullName>
    </submittedName>
</protein>
<gene>
    <name evidence="1" type="ORF">HPB47_005382</name>
</gene>
<reference evidence="1 2" key="1">
    <citation type="journal article" date="2020" name="Cell">
        <title>Large-Scale Comparative Analyses of Tick Genomes Elucidate Their Genetic Diversity and Vector Capacities.</title>
        <authorList>
            <consortium name="Tick Genome and Microbiome Consortium (TIGMIC)"/>
            <person name="Jia N."/>
            <person name="Wang J."/>
            <person name="Shi W."/>
            <person name="Du L."/>
            <person name="Sun Y."/>
            <person name="Zhan W."/>
            <person name="Jiang J.F."/>
            <person name="Wang Q."/>
            <person name="Zhang B."/>
            <person name="Ji P."/>
            <person name="Bell-Sakyi L."/>
            <person name="Cui X.M."/>
            <person name="Yuan T.T."/>
            <person name="Jiang B.G."/>
            <person name="Yang W.F."/>
            <person name="Lam T.T."/>
            <person name="Chang Q.C."/>
            <person name="Ding S.J."/>
            <person name="Wang X.J."/>
            <person name="Zhu J.G."/>
            <person name="Ruan X.D."/>
            <person name="Zhao L."/>
            <person name="Wei J.T."/>
            <person name="Ye R.Z."/>
            <person name="Que T.C."/>
            <person name="Du C.H."/>
            <person name="Zhou Y.H."/>
            <person name="Cheng J.X."/>
            <person name="Dai P.F."/>
            <person name="Guo W.B."/>
            <person name="Han X.H."/>
            <person name="Huang E.J."/>
            <person name="Li L.F."/>
            <person name="Wei W."/>
            <person name="Gao Y.C."/>
            <person name="Liu J.Z."/>
            <person name="Shao H.Z."/>
            <person name="Wang X."/>
            <person name="Wang C.C."/>
            <person name="Yang T.C."/>
            <person name="Huo Q.B."/>
            <person name="Li W."/>
            <person name="Chen H.Y."/>
            <person name="Chen S.E."/>
            <person name="Zhou L.G."/>
            <person name="Ni X.B."/>
            <person name="Tian J.H."/>
            <person name="Sheng Y."/>
            <person name="Liu T."/>
            <person name="Pan Y.S."/>
            <person name="Xia L.Y."/>
            <person name="Li J."/>
            <person name="Zhao F."/>
            <person name="Cao W.C."/>
        </authorList>
    </citation>
    <scope>NUCLEOTIDE SEQUENCE [LARGE SCALE GENOMIC DNA]</scope>
    <source>
        <strain evidence="1">Iper-2018</strain>
    </source>
</reference>
<sequence length="152" mass="16389">MELFMDQDEAEVAARGTPEAKERLQKPEVREDSHSPAALKPGRLKPSTAAKGGDSTSVADENLPSREPMEAGMDIQGHTAALTAGIPIKDQAAMEHTDATVTRPPRPKQISEEVAFPAVGAAPVWKSVLVKRGRFTTHAPSVTTYKTQKYSK</sequence>
<evidence type="ECO:0000313" key="1">
    <source>
        <dbReference type="EMBL" id="KAG0417751.1"/>
    </source>
</evidence>
<name>A0AC60PDK2_IXOPE</name>
<dbReference type="Proteomes" id="UP000805193">
    <property type="component" value="Unassembled WGS sequence"/>
</dbReference>
<evidence type="ECO:0000313" key="2">
    <source>
        <dbReference type="Proteomes" id="UP000805193"/>
    </source>
</evidence>
<dbReference type="EMBL" id="JABSTQ010010808">
    <property type="protein sequence ID" value="KAG0417751.1"/>
    <property type="molecule type" value="Genomic_DNA"/>
</dbReference>
<accession>A0AC60PDK2</accession>